<reference evidence="2 3" key="1">
    <citation type="submission" date="2019-03" db="EMBL/GenBank/DDBJ databases">
        <title>Diversity of the mouse oral microbiome.</title>
        <authorList>
            <person name="Joseph S."/>
            <person name="Aduse-Opoku J."/>
            <person name="Curtis M."/>
            <person name="Wade W."/>
            <person name="Hashim A."/>
        </authorList>
    </citation>
    <scope>NUCLEOTIDE SEQUENCE [LARGE SCALE GENOMIC DNA]</scope>
    <source>
        <strain evidence="3">irhom_31</strain>
    </source>
</reference>
<evidence type="ECO:0008006" key="4">
    <source>
        <dbReference type="Google" id="ProtNLM"/>
    </source>
</evidence>
<evidence type="ECO:0000256" key="1">
    <source>
        <dbReference type="SAM" id="SignalP"/>
    </source>
</evidence>
<evidence type="ECO:0000313" key="3">
    <source>
        <dbReference type="Proteomes" id="UP000297951"/>
    </source>
</evidence>
<name>A0A4Y9F1G6_9MICC</name>
<sequence length="290" mass="29374">MTSRRTLATAGLWAAPVVASSALVPAYAASTSVITPTLTVRWGLFSQVAIEDASAGYNTKVGLASTFGGTSNTSGDVQFDDSTGRITDGATGLVANGEGTFTPGGSLGGFNSGTYGGTGLWFSSPEDTTGAPVEGTAVLAAGASFRLDYVVTFPDGWDPFPIDSVRDGETRHLVKQSGGSAVTATGVNSAEMTAVYGTQATNGQQQTVSVTYTTNEAITLTSDGSSTSTLAQLLLSQAPVYYGDNPEADFEAVLTVVSGAIVISATDGRSETINLAGQTLSNLLPALPVA</sequence>
<dbReference type="RefSeq" id="WP_135013379.1">
    <property type="nucleotide sequence ID" value="NZ_JADGLK010000038.1"/>
</dbReference>
<dbReference type="EMBL" id="SPQC01000038">
    <property type="protein sequence ID" value="TFU21164.1"/>
    <property type="molecule type" value="Genomic_DNA"/>
</dbReference>
<keyword evidence="1" id="KW-0732">Signal</keyword>
<evidence type="ECO:0000313" key="2">
    <source>
        <dbReference type="EMBL" id="TFU21164.1"/>
    </source>
</evidence>
<dbReference type="AlphaFoldDB" id="A0A4Y9F1G6"/>
<accession>A0A4Y9F1G6</accession>
<comment type="caution">
    <text evidence="2">The sequence shown here is derived from an EMBL/GenBank/DDBJ whole genome shotgun (WGS) entry which is preliminary data.</text>
</comment>
<organism evidence="2 3">
    <name type="scientific">Rothia nasimurium</name>
    <dbReference type="NCBI Taxonomy" id="85336"/>
    <lineage>
        <taxon>Bacteria</taxon>
        <taxon>Bacillati</taxon>
        <taxon>Actinomycetota</taxon>
        <taxon>Actinomycetes</taxon>
        <taxon>Micrococcales</taxon>
        <taxon>Micrococcaceae</taxon>
        <taxon>Rothia</taxon>
    </lineage>
</organism>
<protein>
    <recommendedName>
        <fullName evidence="4">Htaa domain-containing protein</fullName>
    </recommendedName>
</protein>
<feature type="signal peptide" evidence="1">
    <location>
        <begin position="1"/>
        <end position="28"/>
    </location>
</feature>
<feature type="chain" id="PRO_5021278276" description="Htaa domain-containing protein" evidence="1">
    <location>
        <begin position="29"/>
        <end position="290"/>
    </location>
</feature>
<proteinExistence type="predicted"/>
<gene>
    <name evidence="2" type="ORF">E4U03_09720</name>
</gene>
<dbReference type="Proteomes" id="UP000297951">
    <property type="component" value="Unassembled WGS sequence"/>
</dbReference>